<keyword evidence="5" id="KW-1185">Reference proteome</keyword>
<organism>
    <name type="scientific">Ixodes scapularis</name>
    <name type="common">Black-legged tick</name>
    <name type="synonym">Deer tick</name>
    <dbReference type="NCBI Taxonomy" id="6945"/>
    <lineage>
        <taxon>Eukaryota</taxon>
        <taxon>Metazoa</taxon>
        <taxon>Ecdysozoa</taxon>
        <taxon>Arthropoda</taxon>
        <taxon>Chelicerata</taxon>
        <taxon>Arachnida</taxon>
        <taxon>Acari</taxon>
        <taxon>Parasitiformes</taxon>
        <taxon>Ixodida</taxon>
        <taxon>Ixodoidea</taxon>
        <taxon>Ixodidae</taxon>
        <taxon>Ixodinae</taxon>
        <taxon>Ixodes</taxon>
    </lineage>
</organism>
<dbReference type="CDD" id="cd18287">
    <property type="entry name" value="BTB_POZ_BTBD9"/>
    <property type="match status" value="1"/>
</dbReference>
<dbReference type="EMBL" id="ABJB010858791">
    <property type="status" value="NOT_ANNOTATED_CDS"/>
    <property type="molecule type" value="Genomic_DNA"/>
</dbReference>
<dbReference type="InterPro" id="IPR034091">
    <property type="entry name" value="BTBD9_BACK-like_dom"/>
</dbReference>
<dbReference type="CDD" id="cd14822">
    <property type="entry name" value="BACK_BTBD9"/>
    <property type="match status" value="1"/>
</dbReference>
<dbReference type="PANTHER" id="PTHR46306:SF1">
    <property type="entry name" value="BTB_POZ DOMAIN-CONTAINING PROTEIN 9"/>
    <property type="match status" value="1"/>
</dbReference>
<dbReference type="Pfam" id="PF00651">
    <property type="entry name" value="BTB"/>
    <property type="match status" value="1"/>
</dbReference>
<dbReference type="VEuPathDB" id="VectorBase:ISCP_001418"/>
<dbReference type="EMBL" id="ABJB010891337">
    <property type="status" value="NOT_ANNOTATED_CDS"/>
    <property type="molecule type" value="Genomic_DNA"/>
</dbReference>
<dbReference type="Gene3D" id="1.25.40.420">
    <property type="match status" value="1"/>
</dbReference>
<dbReference type="Pfam" id="PF07707">
    <property type="entry name" value="BACK"/>
    <property type="match status" value="1"/>
</dbReference>
<dbReference type="InParanoid" id="B7PM70"/>
<evidence type="ECO:0000313" key="4">
    <source>
        <dbReference type="EnsemblMetazoa" id="ISCW006400-PA"/>
    </source>
</evidence>
<dbReference type="InterPro" id="IPR011705">
    <property type="entry name" value="BACK"/>
</dbReference>
<reference evidence="4" key="2">
    <citation type="submission" date="2020-05" db="UniProtKB">
        <authorList>
            <consortium name="EnsemblMetazoa"/>
        </authorList>
    </citation>
    <scope>IDENTIFICATION</scope>
    <source>
        <strain evidence="4">wikel</strain>
    </source>
</reference>
<dbReference type="PANTHER" id="PTHR46306">
    <property type="entry name" value="BTB/POZ DOMAIN-CONTAINING PROTEIN 9"/>
    <property type="match status" value="1"/>
</dbReference>
<dbReference type="VEuPathDB" id="VectorBase:ISCI006400"/>
<dbReference type="EMBL" id="ABJB010781005">
    <property type="status" value="NOT_ANNOTATED_CDS"/>
    <property type="molecule type" value="Genomic_DNA"/>
</dbReference>
<evidence type="ECO:0000259" key="2">
    <source>
        <dbReference type="PROSITE" id="PS50097"/>
    </source>
</evidence>
<name>B7PM70_IXOSC</name>
<dbReference type="EMBL" id="DS746216">
    <property type="protein sequence ID" value="EEC07692.1"/>
    <property type="molecule type" value="Genomic_DNA"/>
</dbReference>
<dbReference type="EMBL" id="ABJB011099926">
    <property type="status" value="NOT_ANNOTATED_CDS"/>
    <property type="molecule type" value="Genomic_DNA"/>
</dbReference>
<dbReference type="STRING" id="6945.B7PM70"/>
<dbReference type="HOGENOM" id="CLU_004253_0_0_1"/>
<dbReference type="FunFam" id="1.25.40.420:FF:000005">
    <property type="entry name" value="BTB/POZ domain-containing protein 9"/>
    <property type="match status" value="1"/>
</dbReference>
<dbReference type="InterPro" id="IPR052407">
    <property type="entry name" value="BTB_POZ_domain_cont_9"/>
</dbReference>
<dbReference type="VEuPathDB" id="VectorBase:ISCW006400"/>
<dbReference type="EMBL" id="ABJB010900384">
    <property type="status" value="NOT_ANNOTATED_CDS"/>
    <property type="molecule type" value="Genomic_DNA"/>
</dbReference>
<accession>B7PM70</accession>
<dbReference type="SUPFAM" id="SSF54695">
    <property type="entry name" value="POZ domain"/>
    <property type="match status" value="1"/>
</dbReference>
<dbReference type="InterPro" id="IPR000210">
    <property type="entry name" value="BTB/POZ_dom"/>
</dbReference>
<dbReference type="FunFam" id="3.30.710.10:FF:000042">
    <property type="entry name" value="BTB/POZ domain-containing protein 9"/>
    <property type="match status" value="1"/>
</dbReference>
<evidence type="ECO:0000313" key="5">
    <source>
        <dbReference type="Proteomes" id="UP000001555"/>
    </source>
</evidence>
<feature type="domain" description="BTB" evidence="2">
    <location>
        <begin position="51"/>
        <end position="118"/>
    </location>
</feature>
<evidence type="ECO:0000256" key="1">
    <source>
        <dbReference type="SAM" id="MobiDB-lite"/>
    </source>
</evidence>
<reference evidence="3 5" key="1">
    <citation type="submission" date="2008-03" db="EMBL/GenBank/DDBJ databases">
        <title>Annotation of Ixodes scapularis.</title>
        <authorList>
            <consortium name="Ixodes scapularis Genome Project Consortium"/>
            <person name="Caler E."/>
            <person name="Hannick L.I."/>
            <person name="Bidwell S."/>
            <person name="Joardar V."/>
            <person name="Thiagarajan M."/>
            <person name="Amedeo P."/>
            <person name="Galinsky K.J."/>
            <person name="Schobel S."/>
            <person name="Inman J."/>
            <person name="Hostetler J."/>
            <person name="Miller J."/>
            <person name="Hammond M."/>
            <person name="Megy K."/>
            <person name="Lawson D."/>
            <person name="Kodira C."/>
            <person name="Sutton G."/>
            <person name="Meyer J."/>
            <person name="Hill C.A."/>
            <person name="Birren B."/>
            <person name="Nene V."/>
            <person name="Collins F."/>
            <person name="Alarcon-Chaidez F."/>
            <person name="Wikel S."/>
            <person name="Strausberg R."/>
        </authorList>
    </citation>
    <scope>NUCLEOTIDE SEQUENCE [LARGE SCALE GENOMIC DNA]</scope>
    <source>
        <strain evidence="5">Wikel</strain>
        <strain evidence="3">Wikel colony</strain>
    </source>
</reference>
<dbReference type="SMART" id="SM00875">
    <property type="entry name" value="BACK"/>
    <property type="match status" value="1"/>
</dbReference>
<dbReference type="PaxDb" id="6945-B7PM70"/>
<dbReference type="EnsemblMetazoa" id="ISCW006400-RA">
    <property type="protein sequence ID" value="ISCW006400-PA"/>
    <property type="gene ID" value="ISCW006400"/>
</dbReference>
<dbReference type="InterPro" id="IPR011333">
    <property type="entry name" value="SKP1/BTB/POZ_sf"/>
</dbReference>
<proteinExistence type="predicted"/>
<dbReference type="OrthoDB" id="6408997at2759"/>
<evidence type="ECO:0000313" key="3">
    <source>
        <dbReference type="EMBL" id="EEC07692.1"/>
    </source>
</evidence>
<dbReference type="Gene3D" id="3.30.710.10">
    <property type="entry name" value="Potassium Channel Kv1.1, Chain A"/>
    <property type="match status" value="1"/>
</dbReference>
<sequence length="323" mass="36146">MGDSQCPESGDPTGALTTPPLEASSPPEGQLNHVGWLAEHIGSLLLQPEYSDVTLVVGGARLPAHRLILASCSSYFRALLYGGMRESQEEEVVLRDTPREAFELLLRYIYTGQLQLAGLKEDVVLEVLELSHLYGFLELEAGVSRFLEQVLGVRNVCRIYDRACLYQLGALAQACRLFVDRHAMAILNSDSFLNLSPVVLREMIGRDSFFAPEVDIFRAVCSWAAHNPSSDPKPILEMVRLPLLTVPELLNVVRPTDLVGPDCILDAIQLCTETRDADRPYRGSLCGLLLWDCDSRQYSYYVEVSVDQQNWTMVADRRQELCR</sequence>
<dbReference type="Proteomes" id="UP000001555">
    <property type="component" value="Unassembled WGS sequence"/>
</dbReference>
<gene>
    <name evidence="3" type="ORF">IscW_ISCW006400</name>
</gene>
<dbReference type="AlphaFoldDB" id="B7PM70"/>
<dbReference type="SMART" id="SM00225">
    <property type="entry name" value="BTB"/>
    <property type="match status" value="1"/>
</dbReference>
<dbReference type="PROSITE" id="PS50097">
    <property type="entry name" value="BTB"/>
    <property type="match status" value="1"/>
</dbReference>
<feature type="region of interest" description="Disordered" evidence="1">
    <location>
        <begin position="1"/>
        <end position="29"/>
    </location>
</feature>
<protein>
    <submittedName>
        <fullName evidence="3 4">BTB and poz domain-containing protein, putative</fullName>
    </submittedName>
</protein>